<feature type="domain" description="Heterokaryon incompatibility" evidence="2">
    <location>
        <begin position="216"/>
        <end position="362"/>
    </location>
</feature>
<feature type="compositionally biased region" description="Basic and acidic residues" evidence="1">
    <location>
        <begin position="10"/>
        <end position="19"/>
    </location>
</feature>
<dbReference type="InterPro" id="IPR010730">
    <property type="entry name" value="HET"/>
</dbReference>
<proteinExistence type="predicted"/>
<evidence type="ECO:0000313" key="3">
    <source>
        <dbReference type="EMBL" id="OCK76029.1"/>
    </source>
</evidence>
<dbReference type="EMBL" id="KV745249">
    <property type="protein sequence ID" value="OCK76029.1"/>
    <property type="molecule type" value="Genomic_DNA"/>
</dbReference>
<name>A0A8E2E2D7_9PEZI</name>
<dbReference type="Proteomes" id="UP000250266">
    <property type="component" value="Unassembled WGS sequence"/>
</dbReference>
<keyword evidence="4" id="KW-1185">Reference proteome</keyword>
<evidence type="ECO:0000256" key="1">
    <source>
        <dbReference type="SAM" id="MobiDB-lite"/>
    </source>
</evidence>
<dbReference type="OrthoDB" id="5135333at2759"/>
<dbReference type="PANTHER" id="PTHR33112:SF12">
    <property type="entry name" value="HETEROKARYON INCOMPATIBILITY DOMAIN-CONTAINING PROTEIN"/>
    <property type="match status" value="1"/>
</dbReference>
<sequence length="393" mass="43855">MPKNSSSRDGTARMKRETSTRGPSSFAGVSKPPKIRKSRIAASASASQMKVGLELQLCSYCTNIKTGKLTFPRGNYLTKDHLDYVLENMDSLNCDSCELIGNAIPMNALSEVTEKKGPGAPFSFIQWGNAIEIRDNESFRLYGTLRVDIDYNECPIIIPETIDFTAPTAWLEHCKKVHGAACGQRDLSTRHSKSVDVILVDVIQNCITMKTTASRYFALSYVWGGAITTTTTMQNFVAFQQPESLKNDLILPKTVSDAMLLTREMDVRYLWVDCLSIIQDSPKKHRDIVNMDVIFAQAELTIVASCGRDANSGLAGVQQGTRRRRATSKILGHHILTLELSLDKPELLHGTIYSSRGWTFQELLLSKRVLFVTEHQVVFHCDASRRSESLPKE</sequence>
<evidence type="ECO:0000313" key="4">
    <source>
        <dbReference type="Proteomes" id="UP000250266"/>
    </source>
</evidence>
<feature type="non-terminal residue" evidence="3">
    <location>
        <position position="393"/>
    </location>
</feature>
<organism evidence="3 4">
    <name type="scientific">Lepidopterella palustris CBS 459.81</name>
    <dbReference type="NCBI Taxonomy" id="1314670"/>
    <lineage>
        <taxon>Eukaryota</taxon>
        <taxon>Fungi</taxon>
        <taxon>Dikarya</taxon>
        <taxon>Ascomycota</taxon>
        <taxon>Pezizomycotina</taxon>
        <taxon>Dothideomycetes</taxon>
        <taxon>Pleosporomycetidae</taxon>
        <taxon>Mytilinidiales</taxon>
        <taxon>Argynnaceae</taxon>
        <taxon>Lepidopterella</taxon>
    </lineage>
</organism>
<evidence type="ECO:0000259" key="2">
    <source>
        <dbReference type="Pfam" id="PF06985"/>
    </source>
</evidence>
<dbReference type="AlphaFoldDB" id="A0A8E2E2D7"/>
<gene>
    <name evidence="3" type="ORF">K432DRAFT_361101</name>
</gene>
<dbReference type="Pfam" id="PF06985">
    <property type="entry name" value="HET"/>
    <property type="match status" value="1"/>
</dbReference>
<accession>A0A8E2E2D7</accession>
<feature type="region of interest" description="Disordered" evidence="1">
    <location>
        <begin position="1"/>
        <end position="41"/>
    </location>
</feature>
<protein>
    <submittedName>
        <fullName evidence="3">HET-domain-containing protein</fullName>
    </submittedName>
</protein>
<reference evidence="3 4" key="1">
    <citation type="journal article" date="2016" name="Nat. Commun.">
        <title>Ectomycorrhizal ecology is imprinted in the genome of the dominant symbiotic fungus Cenococcum geophilum.</title>
        <authorList>
            <consortium name="DOE Joint Genome Institute"/>
            <person name="Peter M."/>
            <person name="Kohler A."/>
            <person name="Ohm R.A."/>
            <person name="Kuo A."/>
            <person name="Krutzmann J."/>
            <person name="Morin E."/>
            <person name="Arend M."/>
            <person name="Barry K.W."/>
            <person name="Binder M."/>
            <person name="Choi C."/>
            <person name="Clum A."/>
            <person name="Copeland A."/>
            <person name="Grisel N."/>
            <person name="Haridas S."/>
            <person name="Kipfer T."/>
            <person name="LaButti K."/>
            <person name="Lindquist E."/>
            <person name="Lipzen A."/>
            <person name="Maire R."/>
            <person name="Meier B."/>
            <person name="Mihaltcheva S."/>
            <person name="Molinier V."/>
            <person name="Murat C."/>
            <person name="Poggeler S."/>
            <person name="Quandt C.A."/>
            <person name="Sperisen C."/>
            <person name="Tritt A."/>
            <person name="Tisserant E."/>
            <person name="Crous P.W."/>
            <person name="Henrissat B."/>
            <person name="Nehls U."/>
            <person name="Egli S."/>
            <person name="Spatafora J.W."/>
            <person name="Grigoriev I.V."/>
            <person name="Martin F.M."/>
        </authorList>
    </citation>
    <scope>NUCLEOTIDE SEQUENCE [LARGE SCALE GENOMIC DNA]</scope>
    <source>
        <strain evidence="3 4">CBS 459.81</strain>
    </source>
</reference>
<dbReference type="PANTHER" id="PTHR33112">
    <property type="entry name" value="DOMAIN PROTEIN, PUTATIVE-RELATED"/>
    <property type="match status" value="1"/>
</dbReference>